<dbReference type="EMBL" id="JBHMDO010000002">
    <property type="protein sequence ID" value="MFB9324409.1"/>
    <property type="molecule type" value="Genomic_DNA"/>
</dbReference>
<gene>
    <name evidence="1" type="ORF">ACFFSY_00445</name>
</gene>
<protein>
    <recommendedName>
        <fullName evidence="3">Transposase/invertase (TIGR01784 family)</fullName>
    </recommendedName>
</protein>
<evidence type="ECO:0008006" key="3">
    <source>
        <dbReference type="Google" id="ProtNLM"/>
    </source>
</evidence>
<accession>A0ABV5KGX0</accession>
<organism evidence="1 2">
    <name type="scientific">Paenibacillus aurantiacus</name>
    <dbReference type="NCBI Taxonomy" id="1936118"/>
    <lineage>
        <taxon>Bacteria</taxon>
        <taxon>Bacillati</taxon>
        <taxon>Bacillota</taxon>
        <taxon>Bacilli</taxon>
        <taxon>Bacillales</taxon>
        <taxon>Paenibacillaceae</taxon>
        <taxon>Paenibacillus</taxon>
    </lineage>
</organism>
<comment type="caution">
    <text evidence="1">The sequence shown here is derived from an EMBL/GenBank/DDBJ whole genome shotgun (WGS) entry which is preliminary data.</text>
</comment>
<proteinExistence type="predicted"/>
<evidence type="ECO:0000313" key="2">
    <source>
        <dbReference type="Proteomes" id="UP001589747"/>
    </source>
</evidence>
<keyword evidence="2" id="KW-1185">Reference proteome</keyword>
<evidence type="ECO:0000313" key="1">
    <source>
        <dbReference type="EMBL" id="MFB9324409.1"/>
    </source>
</evidence>
<dbReference type="Proteomes" id="UP001589747">
    <property type="component" value="Unassembled WGS sequence"/>
</dbReference>
<sequence>MDKPNLDKPMTVSEFLRQNAEFRRQSSKALHDRASMLEGARAEGKLEIAQKMLNRGMSKAEILDLTGLSEKDLAHLNTHANKAE</sequence>
<name>A0ABV5KGX0_9BACL</name>
<dbReference type="RefSeq" id="WP_377488258.1">
    <property type="nucleotide sequence ID" value="NZ_JBHMDO010000002.1"/>
</dbReference>
<reference evidence="1 2" key="1">
    <citation type="submission" date="2024-09" db="EMBL/GenBank/DDBJ databases">
        <authorList>
            <person name="Sun Q."/>
            <person name="Mori K."/>
        </authorList>
    </citation>
    <scope>NUCLEOTIDE SEQUENCE [LARGE SCALE GENOMIC DNA]</scope>
    <source>
        <strain evidence="1 2">TISTR 2452</strain>
    </source>
</reference>